<feature type="transmembrane region" description="Helical" evidence="6">
    <location>
        <begin position="57"/>
        <end position="79"/>
    </location>
</feature>
<evidence type="ECO:0000256" key="4">
    <source>
        <dbReference type="ARBA" id="ARBA00022989"/>
    </source>
</evidence>
<keyword evidence="3 6" id="KW-0812">Transmembrane</keyword>
<dbReference type="PANTHER" id="PTHR30250:SF31">
    <property type="entry name" value="INNER MEMBRANE PROTEIN YGHQ"/>
    <property type="match status" value="1"/>
</dbReference>
<evidence type="ECO:0000256" key="3">
    <source>
        <dbReference type="ARBA" id="ARBA00022692"/>
    </source>
</evidence>
<evidence type="ECO:0000256" key="6">
    <source>
        <dbReference type="SAM" id="Phobius"/>
    </source>
</evidence>
<feature type="transmembrane region" description="Helical" evidence="6">
    <location>
        <begin position="315"/>
        <end position="338"/>
    </location>
</feature>
<protein>
    <submittedName>
        <fullName evidence="7">Polysaccharide biosynthesis family protein</fullName>
    </submittedName>
</protein>
<organism evidence="7 8">
    <name type="scientific">Sphingomonas lenta</name>
    <dbReference type="NCBI Taxonomy" id="1141887"/>
    <lineage>
        <taxon>Bacteria</taxon>
        <taxon>Pseudomonadati</taxon>
        <taxon>Pseudomonadota</taxon>
        <taxon>Alphaproteobacteria</taxon>
        <taxon>Sphingomonadales</taxon>
        <taxon>Sphingomonadaceae</taxon>
        <taxon>Sphingomonas</taxon>
    </lineage>
</organism>
<gene>
    <name evidence="7" type="ORF">CKY28_10885</name>
</gene>
<evidence type="ECO:0000256" key="2">
    <source>
        <dbReference type="ARBA" id="ARBA00022475"/>
    </source>
</evidence>
<dbReference type="GO" id="GO:0005886">
    <property type="term" value="C:plasma membrane"/>
    <property type="evidence" value="ECO:0007669"/>
    <property type="project" value="UniProtKB-SubCell"/>
</dbReference>
<feature type="transmembrane region" description="Helical" evidence="6">
    <location>
        <begin position="414"/>
        <end position="434"/>
    </location>
</feature>
<comment type="caution">
    <text evidence="7">The sequence shown here is derived from an EMBL/GenBank/DDBJ whole genome shotgun (WGS) entry which is preliminary data.</text>
</comment>
<keyword evidence="5 6" id="KW-0472">Membrane</keyword>
<dbReference type="OrthoDB" id="493991at2"/>
<keyword evidence="8" id="KW-1185">Reference proteome</keyword>
<feature type="transmembrane region" description="Helical" evidence="6">
    <location>
        <begin position="99"/>
        <end position="125"/>
    </location>
</feature>
<feature type="transmembrane region" description="Helical" evidence="6">
    <location>
        <begin position="350"/>
        <end position="373"/>
    </location>
</feature>
<feature type="transmembrane region" description="Helical" evidence="6">
    <location>
        <begin position="137"/>
        <end position="157"/>
    </location>
</feature>
<dbReference type="AlphaFoldDB" id="A0A2A2SFQ1"/>
<dbReference type="EMBL" id="NSLI01000003">
    <property type="protein sequence ID" value="PAX08086.1"/>
    <property type="molecule type" value="Genomic_DNA"/>
</dbReference>
<evidence type="ECO:0000256" key="1">
    <source>
        <dbReference type="ARBA" id="ARBA00004651"/>
    </source>
</evidence>
<proteinExistence type="predicted"/>
<dbReference type="RefSeq" id="WP_095998328.1">
    <property type="nucleotide sequence ID" value="NZ_NSLI01000003.1"/>
</dbReference>
<evidence type="ECO:0000313" key="7">
    <source>
        <dbReference type="EMBL" id="PAX08086.1"/>
    </source>
</evidence>
<comment type="subcellular location">
    <subcellularLocation>
        <location evidence="1">Cell membrane</location>
        <topology evidence="1">Multi-pass membrane protein</topology>
    </subcellularLocation>
</comment>
<sequence length="440" mass="45605">MFSARLPTTSFGPGRAGRAVARNLGWLFASRGVQAVLSLFYLGFIARALGVTGFGRFALITGASSALATLVAFQSWQIIVQYGVAPLRAGNDEALGRLYKGAALLDLFSAIVGAGVAIILLELFSEEFGIGPTLKRATLIFAVVQVVTIRSTPLGILRLRDRFSLAALADSTTAITRFVGAGVVMIVHPTVQGFMVAWGLAEVLAAAAYWYAASRGGDLKLLWRGRNVRQLLREHPGIVGFALSTNANSTLALSSKQVPLLAVGAVLGTTAAGAFRLAAQLAHALAKLSQLVARAAFPEVVRAVRHARPEAVRHILFRAVGASALAGLAILAIVVALGKPVLGLIAGPEFIRAYPILVVMAAAGCVELAIVAAETVMTARGQAGSVFAVRCMGLVALAAVAAVMMGSFGATGMAMGVLAGSLSAAALLLALSWWRLRPAD</sequence>
<name>A0A2A2SFQ1_9SPHN</name>
<dbReference type="Proteomes" id="UP000218151">
    <property type="component" value="Unassembled WGS sequence"/>
</dbReference>
<reference evidence="8" key="1">
    <citation type="submission" date="2017-09" db="EMBL/GenBank/DDBJ databases">
        <authorList>
            <person name="Feng G."/>
            <person name="Zhu H."/>
        </authorList>
    </citation>
    <scope>NUCLEOTIDE SEQUENCE [LARGE SCALE GENOMIC DNA]</scope>
    <source>
        <strain evidence="8">1PNM-20</strain>
    </source>
</reference>
<accession>A0A2A2SFQ1</accession>
<evidence type="ECO:0000313" key="8">
    <source>
        <dbReference type="Proteomes" id="UP000218151"/>
    </source>
</evidence>
<feature type="transmembrane region" description="Helical" evidence="6">
    <location>
        <begin position="258"/>
        <end position="279"/>
    </location>
</feature>
<feature type="transmembrane region" description="Helical" evidence="6">
    <location>
        <begin position="385"/>
        <end position="408"/>
    </location>
</feature>
<feature type="transmembrane region" description="Helical" evidence="6">
    <location>
        <begin position="24"/>
        <end position="45"/>
    </location>
</feature>
<dbReference type="InterPro" id="IPR050833">
    <property type="entry name" value="Poly_Biosynth_Transport"/>
</dbReference>
<evidence type="ECO:0000256" key="5">
    <source>
        <dbReference type="ARBA" id="ARBA00023136"/>
    </source>
</evidence>
<dbReference type="PANTHER" id="PTHR30250">
    <property type="entry name" value="PST FAMILY PREDICTED COLANIC ACID TRANSPORTER"/>
    <property type="match status" value="1"/>
</dbReference>
<keyword evidence="2" id="KW-1003">Cell membrane</keyword>
<keyword evidence="4 6" id="KW-1133">Transmembrane helix</keyword>